<evidence type="ECO:0000313" key="1">
    <source>
        <dbReference type="EMBL" id="VAX42255.1"/>
    </source>
</evidence>
<gene>
    <name evidence="1" type="ORF">MNBD_PLANCTO02-1169</name>
</gene>
<reference evidence="1" key="1">
    <citation type="submission" date="2018-06" db="EMBL/GenBank/DDBJ databases">
        <authorList>
            <person name="Zhirakovskaya E."/>
        </authorList>
    </citation>
    <scope>NUCLEOTIDE SEQUENCE</scope>
</reference>
<proteinExistence type="predicted"/>
<evidence type="ECO:0008006" key="2">
    <source>
        <dbReference type="Google" id="ProtNLM"/>
    </source>
</evidence>
<dbReference type="PROSITE" id="PS51257">
    <property type="entry name" value="PROKAR_LIPOPROTEIN"/>
    <property type="match status" value="1"/>
</dbReference>
<dbReference type="EMBL" id="UOGL01000637">
    <property type="protein sequence ID" value="VAX42255.1"/>
    <property type="molecule type" value="Genomic_DNA"/>
</dbReference>
<accession>A0A3B1E6V5</accession>
<sequence>MKTKIVTQLAWCSCLLFLASGCGSQKYEERLQSTVKYYEYLDVQNKNLAPAWALPNNAISYRAPKQFEAIPAPISKDYNEEGELRPGKTDLRQPTNYIPGMIFSGLQAAWSVQIPIKQQKNSTNEKQTSIPGYLYLLSNRDYFMDDDLAETASEFTDKTVADLASMLSASLPEEGAWSEIKVPEKPVYSKQKILLMASMKAEKDVLKQGVPTGIRVYRYDTEDIQTLLVFILPLAIEEGKKDDGNKLLERIEMSLETFIASDKIPKPNLPGGGDPTGGF</sequence>
<name>A0A3B1E6V5_9ZZZZ</name>
<organism evidence="1">
    <name type="scientific">hydrothermal vent metagenome</name>
    <dbReference type="NCBI Taxonomy" id="652676"/>
    <lineage>
        <taxon>unclassified sequences</taxon>
        <taxon>metagenomes</taxon>
        <taxon>ecological metagenomes</taxon>
    </lineage>
</organism>
<protein>
    <recommendedName>
        <fullName evidence="2">Lipoprotein</fullName>
    </recommendedName>
</protein>
<dbReference type="AlphaFoldDB" id="A0A3B1E6V5"/>